<dbReference type="Proteomes" id="UP000468717">
    <property type="component" value="Unassembled WGS sequence"/>
</dbReference>
<keyword evidence="2" id="KW-0732">Signal</keyword>
<keyword evidence="4" id="KW-1185">Reference proteome</keyword>
<feature type="signal peptide" evidence="2">
    <location>
        <begin position="1"/>
        <end position="19"/>
    </location>
</feature>
<evidence type="ECO:0000256" key="1">
    <source>
        <dbReference type="SAM" id="MobiDB-lite"/>
    </source>
</evidence>
<name>A0A6I1I264_9BURK</name>
<evidence type="ECO:0000313" key="3">
    <source>
        <dbReference type="EMBL" id="KAB8065023.1"/>
    </source>
</evidence>
<gene>
    <name evidence="3" type="ORF">GCN75_10270</name>
</gene>
<comment type="caution">
    <text evidence="3">The sequence shown here is derived from an EMBL/GenBank/DDBJ whole genome shotgun (WGS) entry which is preliminary data.</text>
</comment>
<dbReference type="RefSeq" id="WP_152282431.1">
    <property type="nucleotide sequence ID" value="NZ_WFLI01000009.1"/>
</dbReference>
<feature type="region of interest" description="Disordered" evidence="1">
    <location>
        <begin position="21"/>
        <end position="44"/>
    </location>
</feature>
<evidence type="ECO:0008006" key="5">
    <source>
        <dbReference type="Google" id="ProtNLM"/>
    </source>
</evidence>
<sequence>MKYLFSLALAAGVALPALAASAASPAAAMPSPSAPQEAQAAVPATTFRSAFSGYRPAADDEATPDQAWRAANDKVGKAGGHMGMMKMEGHKMQGHKMEGHAMPMDHVQPKPADKPAPQHQHEGH</sequence>
<reference evidence="3 4" key="1">
    <citation type="submission" date="2019-10" db="EMBL/GenBank/DDBJ databases">
        <title>Three novel species isolated from a subtropical stream in China.</title>
        <authorList>
            <person name="Lu H."/>
        </authorList>
    </citation>
    <scope>NUCLEOTIDE SEQUENCE [LARGE SCALE GENOMIC DNA]</scope>
    <source>
        <strain evidence="3 4">FT13W</strain>
    </source>
</reference>
<proteinExistence type="predicted"/>
<feature type="region of interest" description="Disordered" evidence="1">
    <location>
        <begin position="91"/>
        <end position="124"/>
    </location>
</feature>
<protein>
    <recommendedName>
        <fullName evidence="5">Copper resistance protein CopB</fullName>
    </recommendedName>
</protein>
<feature type="chain" id="PRO_5026033124" description="Copper resistance protein CopB" evidence="2">
    <location>
        <begin position="20"/>
        <end position="124"/>
    </location>
</feature>
<accession>A0A6I1I264</accession>
<dbReference type="AlphaFoldDB" id="A0A6I1I264"/>
<evidence type="ECO:0000256" key="2">
    <source>
        <dbReference type="SAM" id="SignalP"/>
    </source>
</evidence>
<evidence type="ECO:0000313" key="4">
    <source>
        <dbReference type="Proteomes" id="UP000468717"/>
    </source>
</evidence>
<dbReference type="EMBL" id="WFLI01000009">
    <property type="protein sequence ID" value="KAB8065023.1"/>
    <property type="molecule type" value="Genomic_DNA"/>
</dbReference>
<organism evidence="3 4">
    <name type="scientific">Janthinobacterium violaceinigrum</name>
    <dbReference type="NCBI Taxonomy" id="2654252"/>
    <lineage>
        <taxon>Bacteria</taxon>
        <taxon>Pseudomonadati</taxon>
        <taxon>Pseudomonadota</taxon>
        <taxon>Betaproteobacteria</taxon>
        <taxon>Burkholderiales</taxon>
        <taxon>Oxalobacteraceae</taxon>
        <taxon>Janthinobacterium</taxon>
    </lineage>
</organism>